<keyword evidence="1" id="KW-0805">Transcription regulation</keyword>
<evidence type="ECO:0000313" key="6">
    <source>
        <dbReference type="Proteomes" id="UP001321786"/>
    </source>
</evidence>
<dbReference type="EMBL" id="AP028654">
    <property type="protein sequence ID" value="BEP28394.1"/>
    <property type="molecule type" value="Genomic_DNA"/>
</dbReference>
<dbReference type="Proteomes" id="UP001321786">
    <property type="component" value="Chromosome"/>
</dbReference>
<dbReference type="KEGG" id="hprf:HLPR_07250"/>
<dbReference type="InterPro" id="IPR009057">
    <property type="entry name" value="Homeodomain-like_sf"/>
</dbReference>
<dbReference type="SUPFAM" id="SSF46689">
    <property type="entry name" value="Homeodomain-like"/>
    <property type="match status" value="1"/>
</dbReference>
<proteinExistence type="predicted"/>
<sequence length="259" mass="29805">MIKRRKPKGILGNYVDELWLVDISSHDGSDIIMPTGHIHIVFNIGESYKLIIDEKEIIPPKYSLFGQFVKPIKVVYNGNIHQIGMAIKPTSILMFFGMSHSLHLNSIVDCKNLKDITLMKGLIKIIDENMSQEPSEIFDKIEDLLNCNINDDESIQKFNQIIKFIDDNDGNLIIADLAKNFGYSVITLQRQFKKNIGLTPKAYCNLIRFHHSVMSNNPMSFFYDQSHFINSCKKYTLKTPKELNEVSEITLKNMIKNFD</sequence>
<reference evidence="5 6" key="1">
    <citation type="submission" date="2023-08" db="EMBL/GenBank/DDBJ databases">
        <title>Helicovermis profunda gen. nov., sp. nov., a novel mesophilic, fermentative bacterium within the Bacillota from a deep-sea hydrothermal vent chimney.</title>
        <authorList>
            <person name="Miyazaki U."/>
            <person name="Mizutani D."/>
            <person name="Hashimoto Y."/>
            <person name="Tame A."/>
            <person name="Sawayama S."/>
            <person name="Miyazaki J."/>
            <person name="Takai K."/>
            <person name="Nakagawa S."/>
        </authorList>
    </citation>
    <scope>NUCLEOTIDE SEQUENCE [LARGE SCALE GENOMIC DNA]</scope>
    <source>
        <strain evidence="5 6">S502</strain>
    </source>
</reference>
<gene>
    <name evidence="5" type="ORF">HLPR_07250</name>
</gene>
<protein>
    <submittedName>
        <fullName evidence="5">Helix-turn-helix domain-containing protein</fullName>
    </submittedName>
</protein>
<evidence type="ECO:0000313" key="5">
    <source>
        <dbReference type="EMBL" id="BEP28394.1"/>
    </source>
</evidence>
<keyword evidence="6" id="KW-1185">Reference proteome</keyword>
<dbReference type="Pfam" id="PF20240">
    <property type="entry name" value="DUF6597"/>
    <property type="match status" value="1"/>
</dbReference>
<dbReference type="AlphaFoldDB" id="A0AAU9EKA6"/>
<dbReference type="PANTHER" id="PTHR43280:SF2">
    <property type="entry name" value="HTH-TYPE TRANSCRIPTIONAL REGULATOR EXSA"/>
    <property type="match status" value="1"/>
</dbReference>
<dbReference type="SMART" id="SM00342">
    <property type="entry name" value="HTH_ARAC"/>
    <property type="match status" value="1"/>
</dbReference>
<feature type="domain" description="HTH araC/xylS-type" evidence="4">
    <location>
        <begin position="159"/>
        <end position="246"/>
    </location>
</feature>
<dbReference type="InterPro" id="IPR018060">
    <property type="entry name" value="HTH_AraC"/>
</dbReference>
<dbReference type="GO" id="GO:0043565">
    <property type="term" value="F:sequence-specific DNA binding"/>
    <property type="evidence" value="ECO:0007669"/>
    <property type="project" value="InterPro"/>
</dbReference>
<dbReference type="PANTHER" id="PTHR43280">
    <property type="entry name" value="ARAC-FAMILY TRANSCRIPTIONAL REGULATOR"/>
    <property type="match status" value="1"/>
</dbReference>
<evidence type="ECO:0000259" key="4">
    <source>
        <dbReference type="PROSITE" id="PS01124"/>
    </source>
</evidence>
<organism evidence="5 6">
    <name type="scientific">Helicovermis profundi</name>
    <dbReference type="NCBI Taxonomy" id="3065157"/>
    <lineage>
        <taxon>Bacteria</taxon>
        <taxon>Bacillati</taxon>
        <taxon>Bacillota</taxon>
        <taxon>Clostridia</taxon>
        <taxon>Helicovermis</taxon>
    </lineage>
</organism>
<dbReference type="InterPro" id="IPR046532">
    <property type="entry name" value="DUF6597"/>
</dbReference>
<evidence type="ECO:0000256" key="3">
    <source>
        <dbReference type="ARBA" id="ARBA00023163"/>
    </source>
</evidence>
<dbReference type="GO" id="GO:0003700">
    <property type="term" value="F:DNA-binding transcription factor activity"/>
    <property type="evidence" value="ECO:0007669"/>
    <property type="project" value="InterPro"/>
</dbReference>
<evidence type="ECO:0000256" key="2">
    <source>
        <dbReference type="ARBA" id="ARBA00023125"/>
    </source>
</evidence>
<dbReference type="PROSITE" id="PS01124">
    <property type="entry name" value="HTH_ARAC_FAMILY_2"/>
    <property type="match status" value="1"/>
</dbReference>
<dbReference type="Gene3D" id="1.10.10.60">
    <property type="entry name" value="Homeodomain-like"/>
    <property type="match status" value="1"/>
</dbReference>
<dbReference type="RefSeq" id="WP_338536715.1">
    <property type="nucleotide sequence ID" value="NZ_AP028654.1"/>
</dbReference>
<name>A0AAU9EKA6_9FIRM</name>
<keyword evidence="2" id="KW-0238">DNA-binding</keyword>
<keyword evidence="3" id="KW-0804">Transcription</keyword>
<evidence type="ECO:0000256" key="1">
    <source>
        <dbReference type="ARBA" id="ARBA00023015"/>
    </source>
</evidence>
<accession>A0AAU9EKA6</accession>